<reference evidence="4" key="1">
    <citation type="submission" date="2022-11" db="UniProtKB">
        <authorList>
            <consortium name="WormBaseParasite"/>
        </authorList>
    </citation>
    <scope>IDENTIFICATION</scope>
</reference>
<dbReference type="AlphaFoldDB" id="A0A915CZ73"/>
<dbReference type="Proteomes" id="UP000887574">
    <property type="component" value="Unplaced"/>
</dbReference>
<evidence type="ECO:0000313" key="4">
    <source>
        <dbReference type="WBParaSite" id="jg13711.2"/>
    </source>
</evidence>
<feature type="coiled-coil region" evidence="1">
    <location>
        <begin position="531"/>
        <end position="593"/>
    </location>
</feature>
<feature type="coiled-coil region" evidence="1">
    <location>
        <begin position="325"/>
        <end position="372"/>
    </location>
</feature>
<feature type="region of interest" description="Disordered" evidence="2">
    <location>
        <begin position="281"/>
        <end position="319"/>
    </location>
</feature>
<sequence>MSSSILSIDLEDMEVETKPNLSMQIQHEQNKITEKDENLQHKLVEVETKLRQLEDKNVDLRAQLLAATEKKKSESKRFSKDNPASNDVKQMYDQLKYKDNRIIDLNNLILEKERRIMDLQEAYREQGQVAQSKQQAVQIVNRRLQELDGREVRHVSTEVDPSLFSDRSSRKSTRNQAINNATQSYNRKNDRNESPEELFRNLKCLVSQIHLSTSGSPPPIDPSEDMSSYTTETLNMGSMQADRLDESSFEADLIAPLNISPGMSPKQLRKYHRKRVTFDLHQLPNKKKTSSARKSPPVDIKSDVDDLQPLTKSRMAPNNTEDYDYADLVVENDQLRKIIAEMERNASSVKTVESKSENIKELEKVIQQSQHDTKIQVLKARASTQARVKELETALASIRSSSSKEIETLKAINETLKTSREWTLNENGHLLKKISDMKTKLDDLHGELDASVNTNTMFRNRLEEEEKRLEAITQELIQSRRHAQQVADENRFCKMKLSVLKKLYLLRMTHVGLLKDSLGASKKEDRQNIKSKAFTAKLNALEMEKQEISKRNNDERLRVKALNVKIRCLEQERDELNQRLRHYEQKYGVNRNQPLPNAALATVKPDTRTQSTQHNTPTYVVPLSRAPEFVNAPLVGRLNSIEEPHPPRSQDKKKTIVSAKNN</sequence>
<feature type="compositionally biased region" description="Basic and acidic residues" evidence="2">
    <location>
        <begin position="640"/>
        <end position="654"/>
    </location>
</feature>
<keyword evidence="1" id="KW-0175">Coiled coil</keyword>
<proteinExistence type="predicted"/>
<feature type="region of interest" description="Disordered" evidence="2">
    <location>
        <begin position="160"/>
        <end position="194"/>
    </location>
</feature>
<organism evidence="3 4">
    <name type="scientific">Ditylenchus dipsaci</name>
    <dbReference type="NCBI Taxonomy" id="166011"/>
    <lineage>
        <taxon>Eukaryota</taxon>
        <taxon>Metazoa</taxon>
        <taxon>Ecdysozoa</taxon>
        <taxon>Nematoda</taxon>
        <taxon>Chromadorea</taxon>
        <taxon>Rhabditida</taxon>
        <taxon>Tylenchina</taxon>
        <taxon>Tylenchomorpha</taxon>
        <taxon>Sphaerularioidea</taxon>
        <taxon>Anguinidae</taxon>
        <taxon>Anguininae</taxon>
        <taxon>Ditylenchus</taxon>
    </lineage>
</organism>
<protein>
    <submittedName>
        <fullName evidence="4">Uncharacterized protein</fullName>
    </submittedName>
</protein>
<feature type="compositionally biased region" description="Polar residues" evidence="2">
    <location>
        <begin position="174"/>
        <end position="186"/>
    </location>
</feature>
<dbReference type="WBParaSite" id="jg13711.2">
    <property type="protein sequence ID" value="jg13711.2"/>
    <property type="gene ID" value="jg13711"/>
</dbReference>
<name>A0A915CZ73_9BILA</name>
<evidence type="ECO:0000256" key="1">
    <source>
        <dbReference type="SAM" id="Coils"/>
    </source>
</evidence>
<evidence type="ECO:0000256" key="2">
    <source>
        <dbReference type="SAM" id="MobiDB-lite"/>
    </source>
</evidence>
<feature type="coiled-coil region" evidence="1">
    <location>
        <begin position="36"/>
        <end position="70"/>
    </location>
</feature>
<keyword evidence="3" id="KW-1185">Reference proteome</keyword>
<feature type="coiled-coil region" evidence="1">
    <location>
        <begin position="455"/>
        <end position="482"/>
    </location>
</feature>
<feature type="region of interest" description="Disordered" evidence="2">
    <location>
        <begin position="639"/>
        <end position="662"/>
    </location>
</feature>
<evidence type="ECO:0000313" key="3">
    <source>
        <dbReference type="Proteomes" id="UP000887574"/>
    </source>
</evidence>
<accession>A0A915CZ73</accession>